<sequence>MARVPFYGEPTMFLSQSSWWCGAMPSDPPSPTTKPLPHPQSHTLSTQRPTPHRAQTTPATQSSAPRAALTPAQAIAQAWMRESAEAQAQWRMADVRAKEQYMNPVRWNTGRPEKKKRNGAKM</sequence>
<organism evidence="2">
    <name type="scientific">Dichomitus squalens</name>
    <dbReference type="NCBI Taxonomy" id="114155"/>
    <lineage>
        <taxon>Eukaryota</taxon>
        <taxon>Fungi</taxon>
        <taxon>Dikarya</taxon>
        <taxon>Basidiomycota</taxon>
        <taxon>Agaricomycotina</taxon>
        <taxon>Agaricomycetes</taxon>
        <taxon>Polyporales</taxon>
        <taxon>Polyporaceae</taxon>
        <taxon>Dichomitus</taxon>
    </lineage>
</organism>
<feature type="region of interest" description="Disordered" evidence="1">
    <location>
        <begin position="103"/>
        <end position="122"/>
    </location>
</feature>
<evidence type="ECO:0000256" key="1">
    <source>
        <dbReference type="SAM" id="MobiDB-lite"/>
    </source>
</evidence>
<protein>
    <submittedName>
        <fullName evidence="2">Uncharacterized protein</fullName>
    </submittedName>
</protein>
<gene>
    <name evidence="2" type="ORF">BD311DRAFT_752060</name>
</gene>
<dbReference type="AlphaFoldDB" id="A0A4V2K165"/>
<reference evidence="2" key="1">
    <citation type="submission" date="2019-01" db="EMBL/GenBank/DDBJ databases">
        <title>Draft genome sequences of three monokaryotic isolates of the white-rot basidiomycete fungus Dichomitus squalens.</title>
        <authorList>
            <consortium name="DOE Joint Genome Institute"/>
            <person name="Lopez S.C."/>
            <person name="Andreopoulos B."/>
            <person name="Pangilinan J."/>
            <person name="Lipzen A."/>
            <person name="Riley R."/>
            <person name="Ahrendt S."/>
            <person name="Ng V."/>
            <person name="Barry K."/>
            <person name="Daum C."/>
            <person name="Grigoriev I.V."/>
            <person name="Hilden K.S."/>
            <person name="Makela M.R."/>
            <person name="de Vries R.P."/>
        </authorList>
    </citation>
    <scope>NUCLEOTIDE SEQUENCE [LARGE SCALE GENOMIC DNA]</scope>
    <source>
        <strain evidence="2">OM18370.1</strain>
    </source>
</reference>
<feature type="compositionally biased region" description="Polar residues" evidence="1">
    <location>
        <begin position="40"/>
        <end position="63"/>
    </location>
</feature>
<name>A0A4V2K165_9APHY</name>
<proteinExistence type="predicted"/>
<dbReference type="OrthoDB" id="3220849at2759"/>
<dbReference type="EMBL" id="ML143398">
    <property type="protein sequence ID" value="TBU31593.1"/>
    <property type="molecule type" value="Genomic_DNA"/>
</dbReference>
<feature type="region of interest" description="Disordered" evidence="1">
    <location>
        <begin position="19"/>
        <end position="72"/>
    </location>
</feature>
<feature type="compositionally biased region" description="Pro residues" evidence="1">
    <location>
        <begin position="26"/>
        <end position="38"/>
    </location>
</feature>
<accession>A0A4V2K165</accession>
<feature type="compositionally biased region" description="Basic residues" evidence="1">
    <location>
        <begin position="113"/>
        <end position="122"/>
    </location>
</feature>
<dbReference type="Proteomes" id="UP000292957">
    <property type="component" value="Unassembled WGS sequence"/>
</dbReference>
<evidence type="ECO:0000313" key="2">
    <source>
        <dbReference type="EMBL" id="TBU31593.1"/>
    </source>
</evidence>